<feature type="domain" description="VWFD" evidence="19">
    <location>
        <begin position="393"/>
        <end position="567"/>
    </location>
</feature>
<feature type="domain" description="VWFD" evidence="19">
    <location>
        <begin position="1956"/>
        <end position="2132"/>
    </location>
</feature>
<feature type="chain" id="PRO_5043522884" description="von Willebrand factor" evidence="16">
    <location>
        <begin position="30"/>
        <end position="2834"/>
    </location>
</feature>
<dbReference type="FunFam" id="3.40.50.410:FF:000026">
    <property type="entry name" value="Collagen, type VI, alpha 1"/>
    <property type="match status" value="1"/>
</dbReference>
<feature type="domain" description="VWFA" evidence="18">
    <location>
        <begin position="1285"/>
        <end position="1461"/>
    </location>
</feature>
<sequence>MKPPSAKMAPARLARVLLALVLTLPGSFCSEGTRDRPLRGRCSLFGRDFINTFDGSMYSFAGDCSFLLAGDCQTHSFSILGIFQHGERVGLSVYLGEFFDIHLFVNGTAVQGDQGISMPYASRGLYLETEAGFYKLSSEAYGFVARIDNSGNFQVLLSDRYFNKTCGLCGDFNIFSEDDFRTQEGTLTSDPYDFANSWALSSGKQRCQRASPPSSPCNSSSWEMQEAQREQCQLLKSASVFARCHPLVDPEPFVALCERSLCPCALGPACACPALLEYARACAQEGTVLDGWTDHSACRPACPAGMEYKECVSPCARTCQSLHVNEVCQEQCVDGCSCPEAQLLDEGHCVDSAGCPCVHAGKRYPPGASLSQDCNTCICRNSLWICSNEGCPGECLVTGQSHFKSFDGRHFTFSGICQYLLARDCQDHTFSVVIETVQCAEDPDAVCTRSVTARLGAPARSLVKLKHGGGVAVEGQDVQLPLRQGDLRIQHSVTGSVRLSYGEDLQMDWDGRGRLLLKLSPAYAGRTCGLCGNYNGNKGDDFLTPSGLAELLVADFGNAWKLHWDCRDLQRQPSDPCSLNPRLAGFAEEACALLTSSKFEACHGAVSPLPYLQNCRYDVCSCSDGQDCLCSAVASYAAACAGRGVHIGWREPGFCALSCPQGQVYLQCGAPCNLTCRSLSYPEEECTKVCMEGCFCPPGLFQDERGDCVPKAQCPCYHDGEIFQPADIFSDHHTTCYCEDGFMHCTESGGPRTQPGWALSSPLRHHHRGKRSLFCRPPMVKFVCPADNPRAEGMECAKTCQNYDLECMGTGCVSGCLCPPGMVRHENRCVALERCPCFHQGREFAPGETVKIGCNTCVCEGRKWNCTDRVCDATCSTLGMAHYLTFDGLKYMFPGECQYILVQDHCSGNPGTFRILVGNEGCGYPSAECRKRVTILAEGGEVELFDGEVNVKKPMKDETHFEVVESGRFVILLLGRALSVVWDRRLGVSVVLKRTLQEQVCGLCGNFDGIQNNDLTSSSLRVEENAVDFGNSWKVSPQCADTSRVVLDVSPATCHDNVMKQTMVDSSCRVLTSDIFQDCNKLVDPEPYLDVCIYDTCSCESIGDCTCFCDTIAAYAHACAQQGQVVSWRTAALCPQSCEERHLRDSGYECEWRYSSCVPACPVTCQHPEPLACPVRCVEGCQVQCPPGKILDELLQTCVHPHDCPVCEVAGRRLAPGRKITLNPEDPARCQACHCDGANLTCEACQEPGGLVVPPTEASVSTTTPYVEDTPEPPLHDFYCSKLLDLVFLLDGSSRLSEAEFETLKAFVVSTMERLHISQKRIRVAVVEYHDGSHAYLELRARKRPSELRRIASQVKYAGSQVASTSEVLKYTLFQIFGKIDRPEASRIVLLLTASSEPRQMARNLVRYVQGLKKKKVIVIPVGIGPHASLQQIRLIEKQAPENKAFVLSSVDELEQWRDEIINYLCDHAPEAPGPTQRTQVAQVTVGPGLLEVLSPGPKRKPMVLDVVFVLEGSDKIGEANFNQSKEFMAEVIQRMDVGQDSIHITVLQYSYTVTVEYTFRKAQSKGNVLQHVQEIQFRGGNKTNTGLALQYVSEHSFSASQGDREQAPNLVYMVTGNPASDEIKRLPGDIQVVPIGVGPGANVQELQEISWPSTPIFIQDFETLPREAPDLVLQRCCSGDTVPLPTLHPALDCSQPLDVVLLLDGSSGIPASYFEEMKSFAKAFISKASIGPHLMQVSVLQYGSITTIDVPWNVAQQKEHLLDLVELMRQEGGPSRMGEALAFAVRYVTSQVHGARPVASKAVLILVMDVSVDSVDVAAQAARSNRVTVFPIGIGDQYDQRQLRILAGPDASSSVVQLPRVEDLPTMVSVGNSFFHKLCSGFARVCVDEDGNEKRPGDAWTLPDQCHTVTCLPDGQTMLQSHRVNCEQVPRPLCPNSQAPIRVEETCGCRWTCPCVCTGSSTRHIVTFDGQNFRLTGSCSYALFQNKEQDLEVILHNGACSPGSTPVCMKSIEVKHGGLSVELHSDMEVAVNGRLVPVPYMGGNMEVSVYGAIMYEVRFNHLGHIFTFTPQNNEFQLQLSPKTFASKMYGLCGICDENGANDFMLRNGSVTTDWKTLIQEWTMQRPGQPCQPVPEDLCPVSGNSHCQVLLSAVFSECHKVLSPATFYAICQQDGCQQERVCEVIASYTHLCRTNGVCVDWRTAEFCAMSCPLSLVYNHCERGCPRQCDGNTTSCGERPSEGCFCPPHHALLEGSCVPEEACTECVGEDKARHQLLESWVPEHQPCQICTCLSGRKINCTSQPCPTARAPTCGPCEVARLRQSGSQCCLEYECVCDLVSCHLPPVPPCEGGLQPTLTNPGECRPIFTCACRKEECRSPPPPVCPPHRTPALRQTQCCEEYECACSCANTTVSCPPGYLASTLTNDCGCSTTTCLPDKVCVHHSTVYPVGQFWEEGCDVCTCTDMEDAVMGLRVAQCSQKPCEDSCRLGFTYVLHEGECCGRCLPSACELQLGSPRGDVGDVGSLWKSVGSRWASPEDPCLINECVQVKDEVFVQQRNVSCPQLDVPTCPVGFQLSCRTSECCPSCHCEPVEACLVNGTVIGPGKSVLVDECTTCHCTVQGGAVSGFKLECRKTTCQACPQGYREEKSQGECCGRCLPTTCTIQLRGGRVVTLKRDEMLQDGCDSHFCKVNELGEYIWEKRVTGCPPFDQHRCLAEGGKIMKIPGTCCDTCEGPDCKDITARLQHVKVGDCRSQEEVDIHYCEVFYTSGSLCCVTFYVWALSPWMKPVRLRYAMTSIAASFLLMAEQYSLGRVYCLALCVAIYQSMDIWICTCWL</sequence>
<feature type="domain" description="VWFA" evidence="18">
    <location>
        <begin position="1699"/>
        <end position="1879"/>
    </location>
</feature>
<keyword evidence="7 16" id="KW-0732">Signal</keyword>
<dbReference type="GO" id="GO:0030168">
    <property type="term" value="P:platelet activation"/>
    <property type="evidence" value="ECO:0007669"/>
    <property type="project" value="UniProtKB-UniRule"/>
</dbReference>
<dbReference type="InterPro" id="IPR032361">
    <property type="entry name" value="VWA_N2"/>
</dbReference>
<keyword evidence="20" id="KW-1185">Reference proteome</keyword>
<organism evidence="20 21">
    <name type="scientific">Heterocephalus glaber</name>
    <name type="common">Naked mole rat</name>
    <dbReference type="NCBI Taxonomy" id="10181"/>
    <lineage>
        <taxon>Eukaryota</taxon>
        <taxon>Metazoa</taxon>
        <taxon>Chordata</taxon>
        <taxon>Craniata</taxon>
        <taxon>Vertebrata</taxon>
        <taxon>Euteleostomi</taxon>
        <taxon>Mammalia</taxon>
        <taxon>Eutheria</taxon>
        <taxon>Euarchontoglires</taxon>
        <taxon>Glires</taxon>
        <taxon>Rodentia</taxon>
        <taxon>Hystricomorpha</taxon>
        <taxon>Bathyergidae</taxon>
        <taxon>Heterocephalus</taxon>
    </lineage>
</organism>
<evidence type="ECO:0000256" key="6">
    <source>
        <dbReference type="ARBA" id="ARBA00022696"/>
    </source>
</evidence>
<dbReference type="FunFam" id="2.10.25.10:FF:000674">
    <property type="entry name" value="Mucin-2"/>
    <property type="match status" value="1"/>
</dbReference>
<evidence type="ECO:0000259" key="18">
    <source>
        <dbReference type="PROSITE" id="PS50234"/>
    </source>
</evidence>
<evidence type="ECO:0000259" key="17">
    <source>
        <dbReference type="PROSITE" id="PS50184"/>
    </source>
</evidence>
<dbReference type="FunFam" id="2.10.25.10:FF:000284">
    <property type="entry name" value="von Willebrand factor"/>
    <property type="match status" value="1"/>
</dbReference>
<evidence type="ECO:0000256" key="11">
    <source>
        <dbReference type="ARBA" id="ARBA00023157"/>
    </source>
</evidence>
<dbReference type="InterPro" id="IPR014853">
    <property type="entry name" value="VWF/SSPO/ZAN-like_Cys-rich_dom"/>
</dbReference>
<dbReference type="GO" id="GO:0031589">
    <property type="term" value="P:cell-substrate adhesion"/>
    <property type="evidence" value="ECO:0007669"/>
    <property type="project" value="UniProtKB-UniRule"/>
</dbReference>
<dbReference type="Pfam" id="PF01826">
    <property type="entry name" value="TIL"/>
    <property type="match status" value="2"/>
</dbReference>
<dbReference type="InterPro" id="IPR036084">
    <property type="entry name" value="Ser_inhib-like_sf"/>
</dbReference>
<evidence type="ECO:0000256" key="9">
    <source>
        <dbReference type="ARBA" id="ARBA00022889"/>
    </source>
</evidence>
<dbReference type="Pfam" id="PF16164">
    <property type="entry name" value="VWA_N2"/>
    <property type="match status" value="1"/>
</dbReference>
<evidence type="ECO:0000313" key="20">
    <source>
        <dbReference type="Proteomes" id="UP000694906"/>
    </source>
</evidence>
<dbReference type="Proteomes" id="UP000694906">
    <property type="component" value="Unplaced"/>
</dbReference>
<evidence type="ECO:0000256" key="14">
    <source>
        <dbReference type="ARBA" id="ARBA00055715"/>
    </source>
</evidence>
<dbReference type="PROSITE" id="PS50184">
    <property type="entry name" value="VWFC_2"/>
    <property type="match status" value="3"/>
</dbReference>
<name>A0AAX6S765_HETGA</name>
<dbReference type="FunFam" id="2.10.25.10:FF:000444">
    <property type="entry name" value="von Willebrand factor"/>
    <property type="match status" value="1"/>
</dbReference>
<dbReference type="GeneID" id="101696988"/>
<dbReference type="SUPFAM" id="SSF53300">
    <property type="entry name" value="vWA-like"/>
    <property type="match status" value="3"/>
</dbReference>
<dbReference type="Pfam" id="PF08742">
    <property type="entry name" value="C8"/>
    <property type="match status" value="4"/>
</dbReference>
<protein>
    <recommendedName>
        <fullName evidence="2 15">von Willebrand factor</fullName>
        <shortName evidence="15">vWF</shortName>
    </recommendedName>
</protein>
<evidence type="ECO:0000256" key="16">
    <source>
        <dbReference type="SAM" id="SignalP"/>
    </source>
</evidence>
<evidence type="ECO:0000313" key="21">
    <source>
        <dbReference type="RefSeq" id="XP_021103807.1"/>
    </source>
</evidence>
<evidence type="ECO:0000256" key="8">
    <source>
        <dbReference type="ARBA" id="ARBA00022737"/>
    </source>
</evidence>
<feature type="domain" description="VWFC" evidence="17">
    <location>
        <begin position="2437"/>
        <end position="2503"/>
    </location>
</feature>
<evidence type="ECO:0000256" key="3">
    <source>
        <dbReference type="ARBA" id="ARBA00022525"/>
    </source>
</evidence>
<dbReference type="SMART" id="SM00327">
    <property type="entry name" value="VWA"/>
    <property type="match status" value="3"/>
</dbReference>
<keyword evidence="9 15" id="KW-0130">Cell adhesion</keyword>
<keyword evidence="4 15" id="KW-0272">Extracellular matrix</keyword>
<dbReference type="Gene3D" id="2.10.25.10">
    <property type="entry name" value="Laminin"/>
    <property type="match status" value="5"/>
</dbReference>
<dbReference type="PROSITE" id="PS50234">
    <property type="entry name" value="VWFA"/>
    <property type="match status" value="3"/>
</dbReference>
<dbReference type="InterPro" id="IPR001846">
    <property type="entry name" value="VWF_type-D"/>
</dbReference>
<comment type="subunit">
    <text evidence="13">Multimeric. Interacts with F8.</text>
</comment>
<dbReference type="InterPro" id="IPR037578">
    <property type="entry name" value="Von_Willebrand_factor"/>
</dbReference>
<comment type="function">
    <text evidence="14 15">Important in the maintenance of hemostasis, it promotes adhesion of platelets to the sites of vascular injury by forming a molecular bridge between sub-endothelial collagen matrix and platelet-surface receptor complex GPIb-IX-V. Also acts as a chaperone for coagulation factor VIII, delivering it to the site of injury, stabilizing its heterodimeric structure and protecting it from premature clearance from plasma.</text>
</comment>
<feature type="domain" description="VWFA" evidence="18">
    <location>
        <begin position="1506"/>
        <end position="1673"/>
    </location>
</feature>
<dbReference type="SMART" id="SM00832">
    <property type="entry name" value="C8"/>
    <property type="match status" value="4"/>
</dbReference>
<dbReference type="PRINTS" id="PR00453">
    <property type="entry name" value="VWFADOMAIN"/>
</dbReference>
<dbReference type="Pfam" id="PF00094">
    <property type="entry name" value="VWD"/>
    <property type="match status" value="4"/>
</dbReference>
<dbReference type="PANTHER" id="PTHR11339:SF361">
    <property type="entry name" value="VON WILLEBRAND FACTOR"/>
    <property type="match status" value="1"/>
</dbReference>
<keyword evidence="11" id="KW-1015">Disulfide bond</keyword>
<dbReference type="GO" id="GO:0042802">
    <property type="term" value="F:identical protein binding"/>
    <property type="evidence" value="ECO:0007669"/>
    <property type="project" value="UniProtKB-UniRule"/>
</dbReference>
<reference evidence="21" key="1">
    <citation type="submission" date="2025-08" db="UniProtKB">
        <authorList>
            <consortium name="RefSeq"/>
        </authorList>
    </citation>
    <scope>IDENTIFICATION</scope>
</reference>
<dbReference type="GO" id="GO:0033093">
    <property type="term" value="C:Weibel-Palade body"/>
    <property type="evidence" value="ECO:0007669"/>
    <property type="project" value="UniProtKB-UniRule"/>
</dbReference>
<keyword evidence="8" id="KW-0677">Repeat</keyword>
<evidence type="ECO:0000256" key="15">
    <source>
        <dbReference type="PIRNR" id="PIRNR002495"/>
    </source>
</evidence>
<dbReference type="SMART" id="SM00215">
    <property type="entry name" value="VWC_out"/>
    <property type="match status" value="2"/>
</dbReference>
<dbReference type="SMART" id="SM00214">
    <property type="entry name" value="VWC"/>
    <property type="match status" value="7"/>
</dbReference>
<keyword evidence="10 15" id="KW-0094">Blood coagulation</keyword>
<dbReference type="PROSITE" id="PS01208">
    <property type="entry name" value="VWFC_1"/>
    <property type="match status" value="2"/>
</dbReference>
<evidence type="ECO:0000256" key="12">
    <source>
        <dbReference type="ARBA" id="ARBA00023180"/>
    </source>
</evidence>
<evidence type="ECO:0000256" key="1">
    <source>
        <dbReference type="ARBA" id="ARBA00004498"/>
    </source>
</evidence>
<evidence type="ECO:0000256" key="13">
    <source>
        <dbReference type="ARBA" id="ARBA00025858"/>
    </source>
</evidence>
<evidence type="ECO:0000256" key="5">
    <source>
        <dbReference type="ARBA" id="ARBA00022685"/>
    </source>
</evidence>
<proteinExistence type="predicted"/>
<dbReference type="SUPFAM" id="SSF57567">
    <property type="entry name" value="Serine protease inhibitors"/>
    <property type="match status" value="5"/>
</dbReference>
<dbReference type="CDD" id="cd19941">
    <property type="entry name" value="TIL"/>
    <property type="match status" value="5"/>
</dbReference>
<dbReference type="InterPro" id="IPR002035">
    <property type="entry name" value="VWF_A"/>
</dbReference>
<dbReference type="PANTHER" id="PTHR11339">
    <property type="entry name" value="EXTRACELLULAR MATRIX GLYCOPROTEIN RELATED"/>
    <property type="match status" value="1"/>
</dbReference>
<dbReference type="Gene3D" id="3.40.50.410">
    <property type="entry name" value="von Willebrand factor, type A domain"/>
    <property type="match status" value="3"/>
</dbReference>
<dbReference type="InterPro" id="IPR002919">
    <property type="entry name" value="TIL_dom"/>
</dbReference>
<dbReference type="GO" id="GO:0031012">
    <property type="term" value="C:extracellular matrix"/>
    <property type="evidence" value="ECO:0007669"/>
    <property type="project" value="TreeGrafter"/>
</dbReference>
<dbReference type="InterPro" id="IPR036465">
    <property type="entry name" value="vWFA_dom_sf"/>
</dbReference>
<keyword evidence="12" id="KW-0325">Glycoprotein</keyword>
<dbReference type="InterPro" id="IPR001007">
    <property type="entry name" value="VWF_dom"/>
</dbReference>
<feature type="domain" description="VWFC" evidence="17">
    <location>
        <begin position="2263"/>
        <end position="2336"/>
    </location>
</feature>
<dbReference type="PROSITE" id="PS51233">
    <property type="entry name" value="VWFD"/>
    <property type="match status" value="4"/>
</dbReference>
<evidence type="ECO:0000256" key="7">
    <source>
        <dbReference type="ARBA" id="ARBA00022729"/>
    </source>
</evidence>
<dbReference type="GO" id="GO:0009314">
    <property type="term" value="P:response to radiation"/>
    <property type="evidence" value="ECO:0007669"/>
    <property type="project" value="UniProtKB-ARBA"/>
</dbReference>
<feature type="domain" description="VWFD" evidence="19">
    <location>
        <begin position="873"/>
        <end position="1040"/>
    </location>
</feature>
<dbReference type="CDD" id="cd01450">
    <property type="entry name" value="vWFA_subfamily_ECM"/>
    <property type="match status" value="3"/>
</dbReference>
<dbReference type="CTD" id="7450"/>
<keyword evidence="3 15" id="KW-0964">Secreted</keyword>
<feature type="signal peptide" evidence="16">
    <location>
        <begin position="1"/>
        <end position="29"/>
    </location>
</feature>
<dbReference type="SMART" id="SM00216">
    <property type="entry name" value="VWD"/>
    <property type="match status" value="4"/>
</dbReference>
<dbReference type="RefSeq" id="XP_021103807.1">
    <property type="nucleotide sequence ID" value="XM_021248148.1"/>
</dbReference>
<evidence type="ECO:0000256" key="2">
    <source>
        <dbReference type="ARBA" id="ARBA00016619"/>
    </source>
</evidence>
<dbReference type="GO" id="GO:0005615">
    <property type="term" value="C:extracellular space"/>
    <property type="evidence" value="ECO:0007669"/>
    <property type="project" value="TreeGrafter"/>
</dbReference>
<keyword evidence="6 15" id="KW-0356">Hemostasis</keyword>
<evidence type="ECO:0000256" key="4">
    <source>
        <dbReference type="ARBA" id="ARBA00022530"/>
    </source>
</evidence>
<feature type="domain" description="VWFD" evidence="19">
    <location>
        <begin position="40"/>
        <end position="208"/>
    </location>
</feature>
<dbReference type="PIRSF" id="PIRSF002495">
    <property type="entry name" value="VWF"/>
    <property type="match status" value="1"/>
</dbReference>
<dbReference type="Pfam" id="PF25962">
    <property type="entry name" value="TIL_OTOGL_Mucin"/>
    <property type="match status" value="1"/>
</dbReference>
<dbReference type="Pfam" id="PF00093">
    <property type="entry name" value="VWC"/>
    <property type="match status" value="2"/>
</dbReference>
<dbReference type="GO" id="GO:0005518">
    <property type="term" value="F:collagen binding"/>
    <property type="evidence" value="ECO:0007669"/>
    <property type="project" value="UniProtKB-UniRule"/>
</dbReference>
<evidence type="ECO:0000259" key="19">
    <source>
        <dbReference type="PROSITE" id="PS51233"/>
    </source>
</evidence>
<feature type="domain" description="VWFC" evidence="17">
    <location>
        <begin position="2591"/>
        <end position="2656"/>
    </location>
</feature>
<dbReference type="SUPFAM" id="SSF57603">
    <property type="entry name" value="FnI-like domain"/>
    <property type="match status" value="1"/>
</dbReference>
<comment type="subcellular location">
    <subcellularLocation>
        <location evidence="1 15">Secreted</location>
        <location evidence="1 15">Extracellular space</location>
        <location evidence="1 15">Extracellular matrix</location>
    </subcellularLocation>
    <subcellularLocation>
        <location evidence="15">Secreted</location>
    </subcellularLocation>
    <text evidence="15">Localized to storage granules.</text>
</comment>
<evidence type="ECO:0000256" key="10">
    <source>
        <dbReference type="ARBA" id="ARBA00023084"/>
    </source>
</evidence>
<dbReference type="InterPro" id="IPR050780">
    <property type="entry name" value="Mucin_vWF_Thrombospondin_sf"/>
</dbReference>
<accession>A0AAX6S765</accession>
<keyword evidence="5" id="KW-0165">Cleavage on pair of basic residues</keyword>
<gene>
    <name evidence="21" type="primary">Vwf</name>
</gene>
<dbReference type="InterPro" id="IPR058753">
    <property type="entry name" value="TIL_OTOGL_Mucin"/>
</dbReference>
<dbReference type="Pfam" id="PF00092">
    <property type="entry name" value="VWA"/>
    <property type="match status" value="3"/>
</dbReference>